<dbReference type="Proteomes" id="UP000625711">
    <property type="component" value="Unassembled WGS sequence"/>
</dbReference>
<accession>A0A834MKL5</accession>
<evidence type="ECO:0000313" key="1">
    <source>
        <dbReference type="EMBL" id="KAF7286586.1"/>
    </source>
</evidence>
<comment type="caution">
    <text evidence="1">The sequence shown here is derived from an EMBL/GenBank/DDBJ whole genome shotgun (WGS) entry which is preliminary data.</text>
</comment>
<protein>
    <submittedName>
        <fullName evidence="1">Uncharacterized protein</fullName>
    </submittedName>
</protein>
<name>A0A834MKL5_RHYFE</name>
<sequence length="158" mass="18285">MLMLRLVKDRPPPDPSSYISTYNPGTQLPPTFRHLQACPHPWRRGVCFKNRPLVGAETNKRTPLYIPWRIETSEFSTPLSAFFRSSSASLSLSRHVPQSSRLDAPFLRPSIDISLASPPISFGLFENSYWRETGPWWGRRQEWGFFWVFWETVGFPIG</sequence>
<reference evidence="1" key="1">
    <citation type="submission" date="2020-08" db="EMBL/GenBank/DDBJ databases">
        <title>Genome sequencing and assembly of the red palm weevil Rhynchophorus ferrugineus.</title>
        <authorList>
            <person name="Dias G.B."/>
            <person name="Bergman C.M."/>
            <person name="Manee M."/>
        </authorList>
    </citation>
    <scope>NUCLEOTIDE SEQUENCE</scope>
    <source>
        <strain evidence="1">AA-2017</strain>
        <tissue evidence="1">Whole larva</tissue>
    </source>
</reference>
<gene>
    <name evidence="1" type="ORF">GWI33_004626</name>
</gene>
<keyword evidence="2" id="KW-1185">Reference proteome</keyword>
<evidence type="ECO:0000313" key="2">
    <source>
        <dbReference type="Proteomes" id="UP000625711"/>
    </source>
</evidence>
<dbReference type="AlphaFoldDB" id="A0A834MKL5"/>
<dbReference type="EMBL" id="JAACXV010000023">
    <property type="protein sequence ID" value="KAF7286586.1"/>
    <property type="molecule type" value="Genomic_DNA"/>
</dbReference>
<proteinExistence type="predicted"/>
<organism evidence="1 2">
    <name type="scientific">Rhynchophorus ferrugineus</name>
    <name type="common">Red palm weevil</name>
    <name type="synonym">Curculio ferrugineus</name>
    <dbReference type="NCBI Taxonomy" id="354439"/>
    <lineage>
        <taxon>Eukaryota</taxon>
        <taxon>Metazoa</taxon>
        <taxon>Ecdysozoa</taxon>
        <taxon>Arthropoda</taxon>
        <taxon>Hexapoda</taxon>
        <taxon>Insecta</taxon>
        <taxon>Pterygota</taxon>
        <taxon>Neoptera</taxon>
        <taxon>Endopterygota</taxon>
        <taxon>Coleoptera</taxon>
        <taxon>Polyphaga</taxon>
        <taxon>Cucujiformia</taxon>
        <taxon>Curculionidae</taxon>
        <taxon>Dryophthorinae</taxon>
        <taxon>Rhynchophorus</taxon>
    </lineage>
</organism>